<dbReference type="Pfam" id="PF01636">
    <property type="entry name" value="APH"/>
    <property type="match status" value="1"/>
</dbReference>
<dbReference type="Gene3D" id="3.90.1200.10">
    <property type="match status" value="1"/>
</dbReference>
<keyword evidence="3" id="KW-1185">Reference proteome</keyword>
<dbReference type="Gene3D" id="3.30.200.20">
    <property type="entry name" value="Phosphorylase Kinase, domain 1"/>
    <property type="match status" value="1"/>
</dbReference>
<evidence type="ECO:0000259" key="1">
    <source>
        <dbReference type="Pfam" id="PF01636"/>
    </source>
</evidence>
<evidence type="ECO:0000313" key="2">
    <source>
        <dbReference type="EMBL" id="KAJ4490488.1"/>
    </source>
</evidence>
<sequence>MSSSVDTVVLRERVESLLAEDCESLERHVQGSHHLTFIAQMSRTGKKLVRVESIYAKEQGSGCGLSSPSKMLSEVATMRYLKRHSTIPIPKIFGYDLDADGHVGGTWVVMEYVEGQNVDQVWHTLTKTRREQLALSLADLWSQLMLPTFHLIGSLYEHPGGQFVVGPMTFLPTRNHYAIAPPDRDRCGPFKTTQDWLEASARQDLAYRLSLSPQPQGSSRINAVLKLIRESRDLQSSAAWDASRLKIEHVDYSTHNVLVSPDDPTKIVAVLDWEGARIVPMWAMNPAFRWPHGSDEIENRHLRALMRVRICSRMPGWGSAIGDECRPLRVLYMKATLSDRDPNLVVAGGYLLDMSYDE</sequence>
<feature type="domain" description="Aminoglycoside phosphotransferase" evidence="1">
    <location>
        <begin position="68"/>
        <end position="282"/>
    </location>
</feature>
<protein>
    <recommendedName>
        <fullName evidence="1">Aminoglycoside phosphotransferase domain-containing protein</fullName>
    </recommendedName>
</protein>
<dbReference type="SUPFAM" id="SSF56112">
    <property type="entry name" value="Protein kinase-like (PK-like)"/>
    <property type="match status" value="1"/>
</dbReference>
<dbReference type="AlphaFoldDB" id="A0A9W9AWV9"/>
<evidence type="ECO:0000313" key="3">
    <source>
        <dbReference type="Proteomes" id="UP001150266"/>
    </source>
</evidence>
<proteinExistence type="predicted"/>
<comment type="caution">
    <text evidence="2">The sequence shown here is derived from an EMBL/GenBank/DDBJ whole genome shotgun (WGS) entry which is preliminary data.</text>
</comment>
<dbReference type="InterPro" id="IPR002575">
    <property type="entry name" value="Aminoglycoside_PTrfase"/>
</dbReference>
<dbReference type="Proteomes" id="UP001150266">
    <property type="component" value="Unassembled WGS sequence"/>
</dbReference>
<dbReference type="EMBL" id="JAOTPV010000001">
    <property type="protein sequence ID" value="KAJ4490488.1"/>
    <property type="molecule type" value="Genomic_DNA"/>
</dbReference>
<dbReference type="InterPro" id="IPR051678">
    <property type="entry name" value="AGP_Transferase"/>
</dbReference>
<accession>A0A9W9AWV9</accession>
<gene>
    <name evidence="2" type="ORF">J3R30DRAFT_3694141</name>
</gene>
<reference evidence="2" key="1">
    <citation type="submission" date="2022-08" db="EMBL/GenBank/DDBJ databases">
        <title>A Global Phylogenomic Analysis of the Shiitake Genus Lentinula.</title>
        <authorList>
            <consortium name="DOE Joint Genome Institute"/>
            <person name="Sierra-Patev S."/>
            <person name="Min B."/>
            <person name="Naranjo-Ortiz M."/>
            <person name="Looney B."/>
            <person name="Konkel Z."/>
            <person name="Slot J.C."/>
            <person name="Sakamoto Y."/>
            <person name="Steenwyk J.L."/>
            <person name="Rokas A."/>
            <person name="Carro J."/>
            <person name="Camarero S."/>
            <person name="Ferreira P."/>
            <person name="Molpeceres G."/>
            <person name="Ruiz-Duenas F.J."/>
            <person name="Serrano A."/>
            <person name="Henrissat B."/>
            <person name="Drula E."/>
            <person name="Hughes K.W."/>
            <person name="Mata J.L."/>
            <person name="Ishikawa N.K."/>
            <person name="Vargas-Isla R."/>
            <person name="Ushijima S."/>
            <person name="Smith C.A."/>
            <person name="Ahrendt S."/>
            <person name="Andreopoulos W."/>
            <person name="He G."/>
            <person name="Labutti K."/>
            <person name="Lipzen A."/>
            <person name="Ng V."/>
            <person name="Riley R."/>
            <person name="Sandor L."/>
            <person name="Barry K."/>
            <person name="Martinez A.T."/>
            <person name="Xiao Y."/>
            <person name="Gibbons J.G."/>
            <person name="Terashima K."/>
            <person name="Grigoriev I.V."/>
            <person name="Hibbett D.S."/>
        </authorList>
    </citation>
    <scope>NUCLEOTIDE SEQUENCE</scope>
    <source>
        <strain evidence="2">JLM2183</strain>
    </source>
</reference>
<dbReference type="PANTHER" id="PTHR21310:SF13">
    <property type="entry name" value="AMINOGLYCOSIDE PHOSPHOTRANSFERASE DOMAIN-CONTAINING PROTEIN"/>
    <property type="match status" value="1"/>
</dbReference>
<dbReference type="OrthoDB" id="10003767at2759"/>
<name>A0A9W9AWV9_9AGAR</name>
<organism evidence="2 3">
    <name type="scientific">Lentinula aciculospora</name>
    <dbReference type="NCBI Taxonomy" id="153920"/>
    <lineage>
        <taxon>Eukaryota</taxon>
        <taxon>Fungi</taxon>
        <taxon>Dikarya</taxon>
        <taxon>Basidiomycota</taxon>
        <taxon>Agaricomycotina</taxon>
        <taxon>Agaricomycetes</taxon>
        <taxon>Agaricomycetidae</taxon>
        <taxon>Agaricales</taxon>
        <taxon>Marasmiineae</taxon>
        <taxon>Omphalotaceae</taxon>
        <taxon>Lentinula</taxon>
    </lineage>
</organism>
<dbReference type="PANTHER" id="PTHR21310">
    <property type="entry name" value="AMINOGLYCOSIDE PHOSPHOTRANSFERASE-RELATED-RELATED"/>
    <property type="match status" value="1"/>
</dbReference>
<dbReference type="InterPro" id="IPR011009">
    <property type="entry name" value="Kinase-like_dom_sf"/>
</dbReference>